<gene>
    <name evidence="2" type="ORF">DIZ78_01875</name>
</gene>
<organism evidence="2 3">
    <name type="scientific">endosymbiont of Escarpia spicata</name>
    <dbReference type="NCBI Taxonomy" id="2200908"/>
    <lineage>
        <taxon>Bacteria</taxon>
        <taxon>Pseudomonadati</taxon>
        <taxon>Pseudomonadota</taxon>
        <taxon>Gammaproteobacteria</taxon>
        <taxon>sulfur-oxidizing symbionts</taxon>
    </lineage>
</organism>
<accession>A0A370DUD0</accession>
<evidence type="ECO:0000313" key="2">
    <source>
        <dbReference type="EMBL" id="RDH88160.1"/>
    </source>
</evidence>
<proteinExistence type="predicted"/>
<keyword evidence="3" id="KW-1185">Reference proteome</keyword>
<dbReference type="SUPFAM" id="SSF53474">
    <property type="entry name" value="alpha/beta-Hydrolases"/>
    <property type="match status" value="1"/>
</dbReference>
<dbReference type="EMBL" id="QFXE01000002">
    <property type="protein sequence ID" value="RDH88160.1"/>
    <property type="molecule type" value="Genomic_DNA"/>
</dbReference>
<dbReference type="Gene3D" id="3.40.50.1820">
    <property type="entry name" value="alpha/beta hydrolase"/>
    <property type="match status" value="1"/>
</dbReference>
<feature type="domain" description="GPI inositol-deacylase PGAP1-like alpha/beta" evidence="1">
    <location>
        <begin position="71"/>
        <end position="118"/>
    </location>
</feature>
<evidence type="ECO:0000259" key="1">
    <source>
        <dbReference type="Pfam" id="PF07819"/>
    </source>
</evidence>
<dbReference type="AlphaFoldDB" id="A0A370DUD0"/>
<evidence type="ECO:0000313" key="3">
    <source>
        <dbReference type="Proteomes" id="UP000254771"/>
    </source>
</evidence>
<dbReference type="Pfam" id="PF07819">
    <property type="entry name" value="PGAP1"/>
    <property type="match status" value="1"/>
</dbReference>
<dbReference type="PANTHER" id="PTHR37946:SF1">
    <property type="entry name" value="SLL1969 PROTEIN"/>
    <property type="match status" value="1"/>
</dbReference>
<dbReference type="Proteomes" id="UP000254771">
    <property type="component" value="Unassembled WGS sequence"/>
</dbReference>
<protein>
    <submittedName>
        <fullName evidence="2">Thioesterase</fullName>
    </submittedName>
</protein>
<dbReference type="PANTHER" id="PTHR37946">
    <property type="entry name" value="SLL1969 PROTEIN"/>
    <property type="match status" value="1"/>
</dbReference>
<comment type="caution">
    <text evidence="2">The sequence shown here is derived from an EMBL/GenBank/DDBJ whole genome shotgun (WGS) entry which is preliminary data.</text>
</comment>
<dbReference type="GO" id="GO:0016788">
    <property type="term" value="F:hydrolase activity, acting on ester bonds"/>
    <property type="evidence" value="ECO:0007669"/>
    <property type="project" value="InterPro"/>
</dbReference>
<sequence>MTLSHTSAVVFVHGILGFSSIQLLGKEIQYFRALKTSLHDYPVPIHFPALPATGTIQQRAEALAGYLAKIPEQQIHLIAHSMGGLDSRHVICHFDPKYRIQTLTTLATPHRGSPLAEWFINKPGVIPVLGRRLASPGLYELTPEACTQFNIRNPDRPDVTYQSYAGVRTAAEMPILFRPWSSMLEQEAGENDSQVPKTSAIWGDFQESLRADHLELVGWSLGRSNSTTNRPFDHIAFYHNLLKRLIR</sequence>
<name>A0A370DUD0_9GAMM</name>
<dbReference type="InterPro" id="IPR029058">
    <property type="entry name" value="AB_hydrolase_fold"/>
</dbReference>
<reference evidence="2 3" key="1">
    <citation type="journal article" date="2018" name="ISME J.">
        <title>Endosymbiont genomes yield clues of tubeworm success.</title>
        <authorList>
            <person name="Li Y."/>
            <person name="Liles M.R."/>
            <person name="Halanych K.M."/>
        </authorList>
    </citation>
    <scope>NUCLEOTIDE SEQUENCE [LARGE SCALE GENOMIC DNA]</scope>
    <source>
        <strain evidence="2">A1462</strain>
    </source>
</reference>
<dbReference type="InterPro" id="IPR012908">
    <property type="entry name" value="PGAP1-ab_dom-like"/>
</dbReference>